<sequence length="182" mass="18335">MRIALALLLALAATPALAQPRPFNCIGAERLEDDVIAVPFAGNSSSLGPAGRSAVAAAAARAKAEPGRRICVLGHADRRAGAETSTQIAARRARAVTAALAQQGVPRERVRAEARVGAFSGRVQEPGSRAVTIVLLPAAVPSAPPRPEPAQPAPAQPAPAQPAPAQPAPAQPAPAQPAPAQP</sequence>
<keyword evidence="6" id="KW-1185">Reference proteome</keyword>
<gene>
    <name evidence="5" type="ORF">JJQ90_13675</name>
</gene>
<dbReference type="InterPro" id="IPR006665">
    <property type="entry name" value="OmpA-like"/>
</dbReference>
<dbReference type="PROSITE" id="PS51123">
    <property type="entry name" value="OMPA_2"/>
    <property type="match status" value="1"/>
</dbReference>
<feature type="signal peptide" evidence="3">
    <location>
        <begin position="1"/>
        <end position="18"/>
    </location>
</feature>
<dbReference type="RefSeq" id="WP_216876232.1">
    <property type="nucleotide sequence ID" value="NZ_JAERQM010000003.1"/>
</dbReference>
<name>A0ABS6HBS1_9PROT</name>
<keyword evidence="3" id="KW-0732">Signal</keyword>
<protein>
    <submittedName>
        <fullName evidence="5">OmpA family protein</fullName>
    </submittedName>
</protein>
<feature type="domain" description="OmpA-like" evidence="4">
    <location>
        <begin position="27"/>
        <end position="139"/>
    </location>
</feature>
<comment type="caution">
    <text evidence="5">The sequence shown here is derived from an EMBL/GenBank/DDBJ whole genome shotgun (WGS) entry which is preliminary data.</text>
</comment>
<feature type="region of interest" description="Disordered" evidence="2">
    <location>
        <begin position="140"/>
        <end position="182"/>
    </location>
</feature>
<evidence type="ECO:0000313" key="6">
    <source>
        <dbReference type="Proteomes" id="UP000689967"/>
    </source>
</evidence>
<accession>A0ABS6HBS1</accession>
<evidence type="ECO:0000259" key="4">
    <source>
        <dbReference type="PROSITE" id="PS51123"/>
    </source>
</evidence>
<feature type="compositionally biased region" description="Pro residues" evidence="2">
    <location>
        <begin position="142"/>
        <end position="182"/>
    </location>
</feature>
<evidence type="ECO:0000256" key="3">
    <source>
        <dbReference type="SAM" id="SignalP"/>
    </source>
</evidence>
<evidence type="ECO:0000256" key="1">
    <source>
        <dbReference type="PROSITE-ProRule" id="PRU00473"/>
    </source>
</evidence>
<organism evidence="5 6">
    <name type="scientific">Falsiroseomonas oleicola</name>
    <dbReference type="NCBI Taxonomy" id="2801474"/>
    <lineage>
        <taxon>Bacteria</taxon>
        <taxon>Pseudomonadati</taxon>
        <taxon>Pseudomonadota</taxon>
        <taxon>Alphaproteobacteria</taxon>
        <taxon>Acetobacterales</taxon>
        <taxon>Roseomonadaceae</taxon>
        <taxon>Falsiroseomonas</taxon>
    </lineage>
</organism>
<dbReference type="Pfam" id="PF00691">
    <property type="entry name" value="OmpA"/>
    <property type="match status" value="1"/>
</dbReference>
<proteinExistence type="predicted"/>
<keyword evidence="1" id="KW-0472">Membrane</keyword>
<evidence type="ECO:0000313" key="5">
    <source>
        <dbReference type="EMBL" id="MBU8544765.1"/>
    </source>
</evidence>
<dbReference type="Proteomes" id="UP000689967">
    <property type="component" value="Unassembled WGS sequence"/>
</dbReference>
<feature type="chain" id="PRO_5045718284" evidence="3">
    <location>
        <begin position="19"/>
        <end position="182"/>
    </location>
</feature>
<dbReference type="EMBL" id="JAERQM010000003">
    <property type="protein sequence ID" value="MBU8544765.1"/>
    <property type="molecule type" value="Genomic_DNA"/>
</dbReference>
<reference evidence="5 6" key="1">
    <citation type="submission" date="2021-01" db="EMBL/GenBank/DDBJ databases">
        <title>Roseomonas sp. nov, a bacterium isolated from an oil production mixture in Yumen Oilfield.</title>
        <authorList>
            <person name="Wu D."/>
        </authorList>
    </citation>
    <scope>NUCLEOTIDE SEQUENCE [LARGE SCALE GENOMIC DNA]</scope>
    <source>
        <strain evidence="5 6">ROY-5-3</strain>
    </source>
</reference>
<feature type="non-terminal residue" evidence="5">
    <location>
        <position position="182"/>
    </location>
</feature>
<evidence type="ECO:0000256" key="2">
    <source>
        <dbReference type="SAM" id="MobiDB-lite"/>
    </source>
</evidence>